<accession>A0AAX2AKI2</accession>
<evidence type="ECO:0008006" key="3">
    <source>
        <dbReference type="Google" id="ProtNLM"/>
    </source>
</evidence>
<dbReference type="KEGG" id="amyt:AMYT_0765"/>
<comment type="caution">
    <text evidence="1">The sequence shown here is derived from an EMBL/GenBank/DDBJ whole genome shotgun (WGS) entry which is preliminary data.</text>
</comment>
<name>A0AAX2AKI2_9BACT</name>
<organism evidence="1 2">
    <name type="scientific">Malaciobacter mytili LMG 24559</name>
    <dbReference type="NCBI Taxonomy" id="1032238"/>
    <lineage>
        <taxon>Bacteria</taxon>
        <taxon>Pseudomonadati</taxon>
        <taxon>Campylobacterota</taxon>
        <taxon>Epsilonproteobacteria</taxon>
        <taxon>Campylobacterales</taxon>
        <taxon>Arcobacteraceae</taxon>
        <taxon>Malaciobacter</taxon>
    </lineage>
</organism>
<dbReference type="EMBL" id="NXID01000016">
    <property type="protein sequence ID" value="RXK16066.1"/>
    <property type="molecule type" value="Genomic_DNA"/>
</dbReference>
<evidence type="ECO:0000313" key="2">
    <source>
        <dbReference type="Proteomes" id="UP000290092"/>
    </source>
</evidence>
<dbReference type="Pfam" id="PF06252">
    <property type="entry name" value="GemA"/>
    <property type="match status" value="1"/>
</dbReference>
<dbReference type="AlphaFoldDB" id="A0AAX2AKI2"/>
<sequence>MTGKQQQYKKSLIQKIQINKKNVFPDDESRRDFMKSRFNCVSTKHMSIDQLNQMLNFCLRKVSDIPLVAPITSAQKQKIKTTWEDKAKKKSTSAMNAFIERITQRSSIEVLTKAEATKVIIAIDKMQ</sequence>
<evidence type="ECO:0000313" key="1">
    <source>
        <dbReference type="EMBL" id="RXK16066.1"/>
    </source>
</evidence>
<protein>
    <recommendedName>
        <fullName evidence="3">DUF1018 domain-containing protein</fullName>
    </recommendedName>
</protein>
<dbReference type="RefSeq" id="WP_114841233.1">
    <property type="nucleotide sequence ID" value="NZ_CP031219.1"/>
</dbReference>
<reference evidence="1 2" key="1">
    <citation type="submission" date="2017-09" db="EMBL/GenBank/DDBJ databases">
        <title>Genomics of the genus Arcobacter.</title>
        <authorList>
            <person name="Perez-Cataluna A."/>
            <person name="Figueras M.J."/>
            <person name="Salas-Masso N."/>
        </authorList>
    </citation>
    <scope>NUCLEOTIDE SEQUENCE [LARGE SCALE GENOMIC DNA]</scope>
    <source>
        <strain evidence="1 2">CECT 7386</strain>
    </source>
</reference>
<dbReference type="Proteomes" id="UP000290092">
    <property type="component" value="Unassembled WGS sequence"/>
</dbReference>
<keyword evidence="2" id="KW-1185">Reference proteome</keyword>
<proteinExistence type="predicted"/>
<dbReference type="InterPro" id="IPR009363">
    <property type="entry name" value="Phage_Mu_Gp16"/>
</dbReference>
<gene>
    <name evidence="1" type="ORF">CP985_05690</name>
</gene>